<dbReference type="Proteomes" id="UP000237752">
    <property type="component" value="Unassembled WGS sequence"/>
</dbReference>
<feature type="transmembrane region" description="Helical" evidence="3">
    <location>
        <begin position="45"/>
        <end position="67"/>
    </location>
</feature>
<dbReference type="RefSeq" id="WP_170110884.1">
    <property type="nucleotide sequence ID" value="NZ_PVUE01000001.1"/>
</dbReference>
<name>A0A2T1A5W4_9ACTN</name>
<organism evidence="5 6">
    <name type="scientific">Antricoccus suffuscus</name>
    <dbReference type="NCBI Taxonomy" id="1629062"/>
    <lineage>
        <taxon>Bacteria</taxon>
        <taxon>Bacillati</taxon>
        <taxon>Actinomycetota</taxon>
        <taxon>Actinomycetes</taxon>
        <taxon>Geodermatophilales</taxon>
        <taxon>Antricoccaceae</taxon>
        <taxon>Antricoccus</taxon>
    </lineage>
</organism>
<comment type="caution">
    <text evidence="5">The sequence shown here is derived from an EMBL/GenBank/DDBJ whole genome shotgun (WGS) entry which is preliminary data.</text>
</comment>
<feature type="compositionally biased region" description="Acidic residues" evidence="2">
    <location>
        <begin position="1"/>
        <end position="26"/>
    </location>
</feature>
<dbReference type="PANTHER" id="PTHR33392:SF6">
    <property type="entry name" value="POLYISOPRENYL-TEICHOIC ACID--PEPTIDOGLYCAN TEICHOIC ACID TRANSFERASE TAGU"/>
    <property type="match status" value="1"/>
</dbReference>
<keyword evidence="6" id="KW-1185">Reference proteome</keyword>
<evidence type="ECO:0000256" key="2">
    <source>
        <dbReference type="SAM" id="MobiDB-lite"/>
    </source>
</evidence>
<sequence>MADDSREDPSYDDDLTLDDIGEEAPEDAAAAGAPKKKGFVRRHKVLTGFLTLVVLLVGSVVGFGLYLNGKLSNIDTYTSQIDPSNRVPREDTGKSGPPALNILMMGADHSDAGSIAQQLASGKWDKGSMRSDTIMIVHIPSDRSAAYVVSLPRDSWVPVPGYGTNKINAAFSYGGPDLAVQTVEQLTNMHIDHVVMIDWNGFKDLTNALGGVEVNIPGEGVQKLQGQAALDYVRTRKTLPNGDFDRVKRQQNFLRQVMKQTFDSVSITNIGMLTNILGIFTSNTTVDSAFTPSLMRDLAWEMRGVKSSNIHFMTAPYTGTGMVGDQSVVHLNAEQDALLFAAMKKDEMQKYIQQYKPAQLDSPDKIN</sequence>
<dbReference type="PANTHER" id="PTHR33392">
    <property type="entry name" value="POLYISOPRENYL-TEICHOIC ACID--PEPTIDOGLYCAN TEICHOIC ACID TRANSFERASE TAGU"/>
    <property type="match status" value="1"/>
</dbReference>
<protein>
    <submittedName>
        <fullName evidence="5">LytR family transcriptional attenuator</fullName>
    </submittedName>
</protein>
<dbReference type="InterPro" id="IPR050922">
    <property type="entry name" value="LytR/CpsA/Psr_CW_biosynth"/>
</dbReference>
<dbReference type="Pfam" id="PF03816">
    <property type="entry name" value="LytR_cpsA_psr"/>
    <property type="match status" value="1"/>
</dbReference>
<reference evidence="5 6" key="1">
    <citation type="submission" date="2018-03" db="EMBL/GenBank/DDBJ databases">
        <title>Genomic Encyclopedia of Archaeal and Bacterial Type Strains, Phase II (KMG-II): from individual species to whole genera.</title>
        <authorList>
            <person name="Goeker M."/>
        </authorList>
    </citation>
    <scope>NUCLEOTIDE SEQUENCE [LARGE SCALE GENOMIC DNA]</scope>
    <source>
        <strain evidence="5 6">DSM 100065</strain>
    </source>
</reference>
<dbReference type="NCBIfam" id="TIGR00350">
    <property type="entry name" value="lytR_cpsA_psr"/>
    <property type="match status" value="1"/>
</dbReference>
<gene>
    <name evidence="5" type="ORF">CLV47_101127</name>
</gene>
<accession>A0A2T1A5W4</accession>
<proteinExistence type="inferred from homology"/>
<evidence type="ECO:0000259" key="4">
    <source>
        <dbReference type="Pfam" id="PF03816"/>
    </source>
</evidence>
<evidence type="ECO:0000313" key="6">
    <source>
        <dbReference type="Proteomes" id="UP000237752"/>
    </source>
</evidence>
<keyword evidence="3" id="KW-0812">Transmembrane</keyword>
<dbReference type="Gene3D" id="3.40.630.190">
    <property type="entry name" value="LCP protein"/>
    <property type="match status" value="1"/>
</dbReference>
<dbReference type="AlphaFoldDB" id="A0A2T1A5W4"/>
<evidence type="ECO:0000313" key="5">
    <source>
        <dbReference type="EMBL" id="PRZ44003.1"/>
    </source>
</evidence>
<dbReference type="EMBL" id="PVUE01000001">
    <property type="protein sequence ID" value="PRZ44003.1"/>
    <property type="molecule type" value="Genomic_DNA"/>
</dbReference>
<feature type="domain" description="Cell envelope-related transcriptional attenuator" evidence="4">
    <location>
        <begin position="130"/>
        <end position="261"/>
    </location>
</feature>
<feature type="region of interest" description="Disordered" evidence="2">
    <location>
        <begin position="1"/>
        <end position="34"/>
    </location>
</feature>
<comment type="similarity">
    <text evidence="1">Belongs to the LytR/CpsA/Psr (LCP) family.</text>
</comment>
<dbReference type="InterPro" id="IPR004474">
    <property type="entry name" value="LytR_CpsA_psr"/>
</dbReference>
<keyword evidence="3" id="KW-0472">Membrane</keyword>
<evidence type="ECO:0000256" key="1">
    <source>
        <dbReference type="ARBA" id="ARBA00006068"/>
    </source>
</evidence>
<keyword evidence="3" id="KW-1133">Transmembrane helix</keyword>
<evidence type="ECO:0000256" key="3">
    <source>
        <dbReference type="SAM" id="Phobius"/>
    </source>
</evidence>